<dbReference type="Proteomes" id="UP000654304">
    <property type="component" value="Unassembled WGS sequence"/>
</dbReference>
<keyword evidence="2" id="KW-1185">Reference proteome</keyword>
<dbReference type="PANTHER" id="PTHR34290:SF2">
    <property type="entry name" value="OS04G0668800 PROTEIN"/>
    <property type="match status" value="1"/>
</dbReference>
<organism evidence="1 2">
    <name type="scientific">Undibacterium curvum</name>
    <dbReference type="NCBI Taxonomy" id="2762294"/>
    <lineage>
        <taxon>Bacteria</taxon>
        <taxon>Pseudomonadati</taxon>
        <taxon>Pseudomonadota</taxon>
        <taxon>Betaproteobacteria</taxon>
        <taxon>Burkholderiales</taxon>
        <taxon>Oxalobacteraceae</taxon>
        <taxon>Undibacterium</taxon>
    </lineage>
</organism>
<comment type="caution">
    <text evidence="1">The sequence shown here is derived from an EMBL/GenBank/DDBJ whole genome shotgun (WGS) entry which is preliminary data.</text>
</comment>
<reference evidence="1 2" key="1">
    <citation type="submission" date="2020-08" db="EMBL/GenBank/DDBJ databases">
        <title>Novel species isolated from subtropical streams in China.</title>
        <authorList>
            <person name="Lu H."/>
        </authorList>
    </citation>
    <scope>NUCLEOTIDE SEQUENCE [LARGE SCALE GENOMIC DNA]</scope>
    <source>
        <strain evidence="1 2">CY22W</strain>
    </source>
</reference>
<accession>A0ABR7A9V3</accession>
<dbReference type="RefSeq" id="WP_186905192.1">
    <property type="nucleotide sequence ID" value="NZ_JACOGD010000014.1"/>
</dbReference>
<dbReference type="InterPro" id="IPR007263">
    <property type="entry name" value="DCC1-like"/>
</dbReference>
<name>A0ABR7A9V3_9BURK</name>
<protein>
    <submittedName>
        <fullName evidence="1">DUF393 domain-containing protein</fullName>
    </submittedName>
</protein>
<proteinExistence type="predicted"/>
<gene>
    <name evidence="1" type="ORF">H8K43_18295</name>
</gene>
<dbReference type="EMBL" id="JACOGD010000014">
    <property type="protein sequence ID" value="MBC3933636.1"/>
    <property type="molecule type" value="Genomic_DNA"/>
</dbReference>
<dbReference type="Pfam" id="PF04134">
    <property type="entry name" value="DCC1-like"/>
    <property type="match status" value="1"/>
</dbReference>
<evidence type="ECO:0000313" key="2">
    <source>
        <dbReference type="Proteomes" id="UP000654304"/>
    </source>
</evidence>
<sequence length="151" mass="17062">MGIYPLTILYDESCPLCKLEIDNLRARNQAGQLRFIDVSAPDYDASLCPVAKADLMRIIHAIRADGQLLHGMEVFRLAYDAVGLGWITAASGWPLLKPVFDWLYPHIANNRNRLSWVLSGPLFRLAARRALRRSQACKDDACERKDYKDAS</sequence>
<dbReference type="PANTHER" id="PTHR34290">
    <property type="entry name" value="SI:CH73-390P7.2"/>
    <property type="match status" value="1"/>
</dbReference>
<dbReference type="InterPro" id="IPR044691">
    <property type="entry name" value="DCC1_Trx"/>
</dbReference>
<evidence type="ECO:0000313" key="1">
    <source>
        <dbReference type="EMBL" id="MBC3933636.1"/>
    </source>
</evidence>